<feature type="domain" description="Carbohydrate kinase PfkB" evidence="3">
    <location>
        <begin position="12"/>
        <end position="267"/>
    </location>
</feature>
<dbReference type="InterPro" id="IPR011611">
    <property type="entry name" value="PfkB_dom"/>
</dbReference>
<dbReference type="RefSeq" id="WP_056993746.1">
    <property type="nucleotide sequence ID" value="NZ_JQBA01000003.1"/>
</dbReference>
<gene>
    <name evidence="4" type="ORF">IV41_GL001158</name>
</gene>
<dbReference type="Gene3D" id="3.40.1190.20">
    <property type="match status" value="1"/>
</dbReference>
<organism evidence="4 5">
    <name type="scientific">Limosilactobacillus ingluviei</name>
    <dbReference type="NCBI Taxonomy" id="148604"/>
    <lineage>
        <taxon>Bacteria</taxon>
        <taxon>Bacillati</taxon>
        <taxon>Bacillota</taxon>
        <taxon>Bacilli</taxon>
        <taxon>Lactobacillales</taxon>
        <taxon>Lactobacillaceae</taxon>
        <taxon>Limosilactobacillus</taxon>
    </lineage>
</organism>
<protein>
    <submittedName>
        <fullName evidence="4">Carbohydrate kinase</fullName>
    </submittedName>
</protein>
<evidence type="ECO:0000313" key="4">
    <source>
        <dbReference type="EMBL" id="KRN45417.1"/>
    </source>
</evidence>
<keyword evidence="1" id="KW-0808">Transferase</keyword>
<sequence length="290" mass="31963">MKVFAIGDNVVDVYVDQRKMYLGGNALNFVTMATSFVDVDASYIGNFGDDYLVSYVKQTLAQVSVHFTDCQSLQGSSGFALIRLNAGDRQFLGSNRGGVLRQGIQLNSSALKKVNTSDLVHFNLNGNADEHLSKINGPKVIYDYSDYSSWEQIKKTIQYVDLACFSMGKARDQEVKEFLDKLGTIIPDQTVVLITRGEYGALVSWQGQVFNVGAKRGVKAVDTLGAGDAFITAFSIHLAKLGWRKEGVETALAIARDFSAQQLEVPGSFGHGKEVNENLIQELERKVWKK</sequence>
<dbReference type="PATRIC" id="fig|148604.4.peg.1196"/>
<evidence type="ECO:0000259" key="3">
    <source>
        <dbReference type="Pfam" id="PF00294"/>
    </source>
</evidence>
<keyword evidence="2 4" id="KW-0418">Kinase</keyword>
<dbReference type="Pfam" id="PF00294">
    <property type="entry name" value="PfkB"/>
    <property type="match status" value="1"/>
</dbReference>
<dbReference type="SUPFAM" id="SSF53613">
    <property type="entry name" value="Ribokinase-like"/>
    <property type="match status" value="1"/>
</dbReference>
<evidence type="ECO:0000256" key="1">
    <source>
        <dbReference type="ARBA" id="ARBA00022679"/>
    </source>
</evidence>
<dbReference type="OrthoDB" id="9775849at2"/>
<dbReference type="AlphaFoldDB" id="A0A0R2GXC4"/>
<name>A0A0R2GXC4_9LACO</name>
<evidence type="ECO:0000313" key="5">
    <source>
        <dbReference type="Proteomes" id="UP000051639"/>
    </source>
</evidence>
<dbReference type="InterPro" id="IPR029056">
    <property type="entry name" value="Ribokinase-like"/>
</dbReference>
<accession>A0A0R2GXC4</accession>
<proteinExistence type="predicted"/>
<comment type="caution">
    <text evidence="4">The sequence shown here is derived from an EMBL/GenBank/DDBJ whole genome shotgun (WGS) entry which is preliminary data.</text>
</comment>
<keyword evidence="5" id="KW-1185">Reference proteome</keyword>
<dbReference type="EMBL" id="JQBA01000003">
    <property type="protein sequence ID" value="KRN45417.1"/>
    <property type="molecule type" value="Genomic_DNA"/>
</dbReference>
<dbReference type="GO" id="GO:0016301">
    <property type="term" value="F:kinase activity"/>
    <property type="evidence" value="ECO:0007669"/>
    <property type="project" value="UniProtKB-KW"/>
</dbReference>
<dbReference type="PANTHER" id="PTHR10584">
    <property type="entry name" value="SUGAR KINASE"/>
    <property type="match status" value="1"/>
</dbReference>
<dbReference type="Proteomes" id="UP000051639">
    <property type="component" value="Unassembled WGS sequence"/>
</dbReference>
<dbReference type="PANTHER" id="PTHR10584:SF166">
    <property type="entry name" value="RIBOKINASE"/>
    <property type="match status" value="1"/>
</dbReference>
<reference evidence="4 5" key="1">
    <citation type="journal article" date="2015" name="Genome Announc.">
        <title>Expanding the biotechnology potential of lactobacilli through comparative genomics of 213 strains and associated genera.</title>
        <authorList>
            <person name="Sun Z."/>
            <person name="Harris H.M."/>
            <person name="McCann A."/>
            <person name="Guo C."/>
            <person name="Argimon S."/>
            <person name="Zhang W."/>
            <person name="Yang X."/>
            <person name="Jeffery I.B."/>
            <person name="Cooney J.C."/>
            <person name="Kagawa T.F."/>
            <person name="Liu W."/>
            <person name="Song Y."/>
            <person name="Salvetti E."/>
            <person name="Wrobel A."/>
            <person name="Rasinkangas P."/>
            <person name="Parkhill J."/>
            <person name="Rea M.C."/>
            <person name="O'Sullivan O."/>
            <person name="Ritari J."/>
            <person name="Douillard F.P."/>
            <person name="Paul Ross R."/>
            <person name="Yang R."/>
            <person name="Briner A.E."/>
            <person name="Felis G.E."/>
            <person name="de Vos W.M."/>
            <person name="Barrangou R."/>
            <person name="Klaenhammer T.R."/>
            <person name="Caufield P.W."/>
            <person name="Cui Y."/>
            <person name="Zhang H."/>
            <person name="O'Toole P.W."/>
        </authorList>
    </citation>
    <scope>NUCLEOTIDE SEQUENCE [LARGE SCALE GENOMIC DNA]</scope>
    <source>
        <strain evidence="4 5">DSM 14792</strain>
    </source>
</reference>
<evidence type="ECO:0000256" key="2">
    <source>
        <dbReference type="ARBA" id="ARBA00022777"/>
    </source>
</evidence>